<accession>A0ABQ3UL14</accession>
<feature type="domain" description="Predicted DNA-binding protein ribbon-helix-helix" evidence="2">
    <location>
        <begin position="4"/>
        <end position="42"/>
    </location>
</feature>
<protein>
    <recommendedName>
        <fullName evidence="2">Predicted DNA-binding protein ribbon-helix-helix domain-containing protein</fullName>
    </recommendedName>
</protein>
<sequence>MSLTRTNIYLDDQQRERLRQKSETDNIPVSEIVRRAIDAYLAWNDPTYQPAPIHPQTRKSHSSPG</sequence>
<feature type="compositionally biased region" description="Basic residues" evidence="1">
    <location>
        <begin position="56"/>
        <end position="65"/>
    </location>
</feature>
<dbReference type="Proteomes" id="UP000654345">
    <property type="component" value="Unassembled WGS sequence"/>
</dbReference>
<proteinExistence type="predicted"/>
<evidence type="ECO:0000313" key="4">
    <source>
        <dbReference type="Proteomes" id="UP000654345"/>
    </source>
</evidence>
<dbReference type="InterPro" id="IPR010985">
    <property type="entry name" value="Ribbon_hlx_hlx"/>
</dbReference>
<feature type="region of interest" description="Disordered" evidence="1">
    <location>
        <begin position="45"/>
        <end position="65"/>
    </location>
</feature>
<evidence type="ECO:0000256" key="1">
    <source>
        <dbReference type="SAM" id="MobiDB-lite"/>
    </source>
</evidence>
<organism evidence="3 4">
    <name type="scientific">Ktedonobacter robiniae</name>
    <dbReference type="NCBI Taxonomy" id="2778365"/>
    <lineage>
        <taxon>Bacteria</taxon>
        <taxon>Bacillati</taxon>
        <taxon>Chloroflexota</taxon>
        <taxon>Ktedonobacteria</taxon>
        <taxon>Ktedonobacterales</taxon>
        <taxon>Ktedonobacteraceae</taxon>
        <taxon>Ktedonobacter</taxon>
    </lineage>
</organism>
<dbReference type="SUPFAM" id="SSF47598">
    <property type="entry name" value="Ribbon-helix-helix"/>
    <property type="match status" value="1"/>
</dbReference>
<dbReference type="Gene3D" id="1.10.1220.10">
    <property type="entry name" value="Met repressor-like"/>
    <property type="match status" value="1"/>
</dbReference>
<dbReference type="Pfam" id="PF12651">
    <property type="entry name" value="RHH_3"/>
    <property type="match status" value="1"/>
</dbReference>
<dbReference type="InterPro" id="IPR038733">
    <property type="entry name" value="Predicted_DNA_bind_prot_RHH"/>
</dbReference>
<dbReference type="RefSeq" id="WP_201370242.1">
    <property type="nucleotide sequence ID" value="NZ_BNJG01000001.1"/>
</dbReference>
<dbReference type="InterPro" id="IPR013321">
    <property type="entry name" value="Arc_rbn_hlx_hlx"/>
</dbReference>
<evidence type="ECO:0000313" key="3">
    <source>
        <dbReference type="EMBL" id="GHO53409.1"/>
    </source>
</evidence>
<dbReference type="CDD" id="cd21631">
    <property type="entry name" value="RHH_CopG_NikR-like"/>
    <property type="match status" value="1"/>
</dbReference>
<name>A0ABQ3UL14_9CHLR</name>
<gene>
    <name evidence="3" type="ORF">KSB_18840</name>
</gene>
<reference evidence="3 4" key="1">
    <citation type="journal article" date="2021" name="Int. J. Syst. Evol. Microbiol.">
        <title>Reticulibacter mediterranei gen. nov., sp. nov., within the new family Reticulibacteraceae fam. nov., and Ktedonospora formicarum gen. nov., sp. nov., Ktedonobacter robiniae sp. nov., Dictyobacter formicarum sp. nov. and Dictyobacter arantiisoli sp. nov., belonging to the class Ktedonobacteria.</title>
        <authorList>
            <person name="Yabe S."/>
            <person name="Zheng Y."/>
            <person name="Wang C.M."/>
            <person name="Sakai Y."/>
            <person name="Abe K."/>
            <person name="Yokota A."/>
            <person name="Donadio S."/>
            <person name="Cavaletti L."/>
            <person name="Monciardini P."/>
        </authorList>
    </citation>
    <scope>NUCLEOTIDE SEQUENCE [LARGE SCALE GENOMIC DNA]</scope>
    <source>
        <strain evidence="3 4">SOSP1-30</strain>
    </source>
</reference>
<dbReference type="EMBL" id="BNJG01000001">
    <property type="protein sequence ID" value="GHO53409.1"/>
    <property type="molecule type" value="Genomic_DNA"/>
</dbReference>
<keyword evidence="4" id="KW-1185">Reference proteome</keyword>
<evidence type="ECO:0000259" key="2">
    <source>
        <dbReference type="Pfam" id="PF12651"/>
    </source>
</evidence>
<comment type="caution">
    <text evidence="3">The sequence shown here is derived from an EMBL/GenBank/DDBJ whole genome shotgun (WGS) entry which is preliminary data.</text>
</comment>